<dbReference type="Proteomes" id="UP000002710">
    <property type="component" value="Chromosome"/>
</dbReference>
<sequence length="165" mass="18547">MQRISLSPNFFLDEFTRSQTAERFGHPIEVELGSTVFNNLRFLCLTLLQPIREALGPITISSGYRPKWLNDHIGGSPSSDHLTGLAADIIVPGRSPLDVARFISSQNLGYKQLINEHNRWVHIASPGPDTMPRRQELTIWHNGQQNLTTNGLHSVTELREQALRG</sequence>
<evidence type="ECO:0000313" key="2">
    <source>
        <dbReference type="EMBL" id="ABB40161.1"/>
    </source>
</evidence>
<dbReference type="EMBL" id="CP000112">
    <property type="protein sequence ID" value="ABB40161.1"/>
    <property type="molecule type" value="Genomic_DNA"/>
</dbReference>
<dbReference type="AlphaFoldDB" id="Q30VY5"/>
<organism evidence="2 3">
    <name type="scientific">Oleidesulfovibrio alaskensis (strain ATCC BAA-1058 / DSM 17464 / G20)</name>
    <name type="common">Desulfovibrio alaskensis</name>
    <dbReference type="NCBI Taxonomy" id="207559"/>
    <lineage>
        <taxon>Bacteria</taxon>
        <taxon>Pseudomonadati</taxon>
        <taxon>Thermodesulfobacteriota</taxon>
        <taxon>Desulfovibrionia</taxon>
        <taxon>Desulfovibrionales</taxon>
        <taxon>Desulfovibrionaceae</taxon>
        <taxon>Oleidesulfovibrio</taxon>
    </lineage>
</organism>
<proteinExistence type="predicted"/>
<dbReference type="eggNOG" id="COG3108">
    <property type="taxonomic scope" value="Bacteria"/>
</dbReference>
<keyword evidence="3" id="KW-1185">Reference proteome</keyword>
<dbReference type="KEGG" id="dde:Dde_3367"/>
<name>Q30VY5_OLEA2</name>
<dbReference type="InterPro" id="IPR013230">
    <property type="entry name" value="Peptidase_M15A_C"/>
</dbReference>
<evidence type="ECO:0000313" key="3">
    <source>
        <dbReference type="Proteomes" id="UP000002710"/>
    </source>
</evidence>
<protein>
    <submittedName>
        <fullName evidence="2">Peptidase M15A</fullName>
    </submittedName>
</protein>
<gene>
    <name evidence="2" type="ordered locus">Dde_3367</name>
</gene>
<dbReference type="SUPFAM" id="SSF55166">
    <property type="entry name" value="Hedgehog/DD-peptidase"/>
    <property type="match status" value="1"/>
</dbReference>
<feature type="domain" description="Peptidase M15A C-terminal" evidence="1">
    <location>
        <begin position="31"/>
        <end position="124"/>
    </location>
</feature>
<dbReference type="STRING" id="207559.Dde_3367"/>
<reference evidence="2 3" key="1">
    <citation type="journal article" date="2011" name="J. Bacteriol.">
        <title>Complete genome sequence and updated annotation of Desulfovibrio alaskensis G20.</title>
        <authorList>
            <person name="Hauser L.J."/>
            <person name="Land M.L."/>
            <person name="Brown S.D."/>
            <person name="Larimer F."/>
            <person name="Keller K.L."/>
            <person name="Rapp-Giles B.J."/>
            <person name="Price M.N."/>
            <person name="Lin M."/>
            <person name="Bruce D.C."/>
            <person name="Detter J.C."/>
            <person name="Tapia R."/>
            <person name="Han C.S."/>
            <person name="Goodwin L.A."/>
            <person name="Cheng J.F."/>
            <person name="Pitluck S."/>
            <person name="Copeland A."/>
            <person name="Lucas S."/>
            <person name="Nolan M."/>
            <person name="Lapidus A.L."/>
            <person name="Palumbo A.V."/>
            <person name="Wall J.D."/>
        </authorList>
    </citation>
    <scope>NUCLEOTIDE SEQUENCE [LARGE SCALE GENOMIC DNA]</scope>
    <source>
        <strain evidence="3">ATCC BAA 1058 / DSM 17464 / G20</strain>
    </source>
</reference>
<dbReference type="InterPro" id="IPR009045">
    <property type="entry name" value="Zn_M74/Hedgehog-like"/>
</dbReference>
<dbReference type="Gene3D" id="3.30.1380.10">
    <property type="match status" value="1"/>
</dbReference>
<accession>Q30VY5</accession>
<dbReference type="Pfam" id="PF08291">
    <property type="entry name" value="Peptidase_M15_3"/>
    <property type="match status" value="1"/>
</dbReference>
<evidence type="ECO:0000259" key="1">
    <source>
        <dbReference type="Pfam" id="PF08291"/>
    </source>
</evidence>
<dbReference type="HOGENOM" id="CLU_124897_0_1_7"/>
<dbReference type="RefSeq" id="WP_011369084.1">
    <property type="nucleotide sequence ID" value="NC_007519.1"/>
</dbReference>